<sequence>MDLSDYTKNLSESKIRDYMQWYPKSVKDIINEIT</sequence>
<protein>
    <submittedName>
        <fullName evidence="1">Uncharacterized protein</fullName>
    </submittedName>
</protein>
<dbReference type="AlphaFoldDB" id="A0A0F9TV45"/>
<proteinExistence type="predicted"/>
<comment type="caution">
    <text evidence="1">The sequence shown here is derived from an EMBL/GenBank/DDBJ whole genome shotgun (WGS) entry which is preliminary data.</text>
</comment>
<dbReference type="EMBL" id="LAZR01000994">
    <property type="protein sequence ID" value="KKN52996.1"/>
    <property type="molecule type" value="Genomic_DNA"/>
</dbReference>
<gene>
    <name evidence="1" type="ORF">LCGC14_0606850</name>
</gene>
<evidence type="ECO:0000313" key="1">
    <source>
        <dbReference type="EMBL" id="KKN52996.1"/>
    </source>
</evidence>
<name>A0A0F9TV45_9ZZZZ</name>
<organism evidence="1">
    <name type="scientific">marine sediment metagenome</name>
    <dbReference type="NCBI Taxonomy" id="412755"/>
    <lineage>
        <taxon>unclassified sequences</taxon>
        <taxon>metagenomes</taxon>
        <taxon>ecological metagenomes</taxon>
    </lineage>
</organism>
<reference evidence="1" key="1">
    <citation type="journal article" date="2015" name="Nature">
        <title>Complex archaea that bridge the gap between prokaryotes and eukaryotes.</title>
        <authorList>
            <person name="Spang A."/>
            <person name="Saw J.H."/>
            <person name="Jorgensen S.L."/>
            <person name="Zaremba-Niedzwiedzka K."/>
            <person name="Martijn J."/>
            <person name="Lind A.E."/>
            <person name="van Eijk R."/>
            <person name="Schleper C."/>
            <person name="Guy L."/>
            <person name="Ettema T.J."/>
        </authorList>
    </citation>
    <scope>NUCLEOTIDE SEQUENCE</scope>
</reference>
<accession>A0A0F9TV45</accession>